<evidence type="ECO:0008006" key="3">
    <source>
        <dbReference type="Google" id="ProtNLM"/>
    </source>
</evidence>
<protein>
    <recommendedName>
        <fullName evidence="3">Glycine zipper domain-containing protein</fullName>
    </recommendedName>
</protein>
<proteinExistence type="predicted"/>
<evidence type="ECO:0000313" key="2">
    <source>
        <dbReference type="Proteomes" id="UP001499852"/>
    </source>
</evidence>
<sequence>MAGGPVGVAVGAAIGAVAGGLAGKGVAEAVDPTAEEAYWNDRYQAEPYYERDLTYNDYGPAYRTGFTGYTNYGLNGRDFDSAQADLQRDYEKDRGSSRLDWEKAKAASRAAWDRVDRKLPGDADRDGK</sequence>
<dbReference type="Proteomes" id="UP001499852">
    <property type="component" value="Unassembled WGS sequence"/>
</dbReference>
<name>A0ABP9P5W3_9BACT</name>
<accession>A0ABP9P5W3</accession>
<evidence type="ECO:0000313" key="1">
    <source>
        <dbReference type="EMBL" id="GAA5140420.1"/>
    </source>
</evidence>
<gene>
    <name evidence="1" type="ORF">GCM10023213_23010</name>
</gene>
<keyword evidence="2" id="KW-1185">Reference proteome</keyword>
<dbReference type="EMBL" id="BAABIA010000004">
    <property type="protein sequence ID" value="GAA5140420.1"/>
    <property type="molecule type" value="Genomic_DNA"/>
</dbReference>
<comment type="caution">
    <text evidence="1">The sequence shown here is derived from an EMBL/GenBank/DDBJ whole genome shotgun (WGS) entry which is preliminary data.</text>
</comment>
<reference evidence="2" key="1">
    <citation type="journal article" date="2019" name="Int. J. Syst. Evol. Microbiol.">
        <title>The Global Catalogue of Microorganisms (GCM) 10K type strain sequencing project: providing services to taxonomists for standard genome sequencing and annotation.</title>
        <authorList>
            <consortium name="The Broad Institute Genomics Platform"/>
            <consortium name="The Broad Institute Genome Sequencing Center for Infectious Disease"/>
            <person name="Wu L."/>
            <person name="Ma J."/>
        </authorList>
    </citation>
    <scope>NUCLEOTIDE SEQUENCE [LARGE SCALE GENOMIC DNA]</scope>
    <source>
        <strain evidence="2">JCM 18053</strain>
    </source>
</reference>
<organism evidence="1 2">
    <name type="scientific">Prosthecobacter algae</name>
    <dbReference type="NCBI Taxonomy" id="1144682"/>
    <lineage>
        <taxon>Bacteria</taxon>
        <taxon>Pseudomonadati</taxon>
        <taxon>Verrucomicrobiota</taxon>
        <taxon>Verrucomicrobiia</taxon>
        <taxon>Verrucomicrobiales</taxon>
        <taxon>Verrucomicrobiaceae</taxon>
        <taxon>Prosthecobacter</taxon>
    </lineage>
</organism>